<comment type="caution">
    <text evidence="1">The sequence shown here is derived from an EMBL/GenBank/DDBJ whole genome shotgun (WGS) entry which is preliminary data.</text>
</comment>
<accession>A0ACB9GKU0</accession>
<evidence type="ECO:0000313" key="2">
    <source>
        <dbReference type="Proteomes" id="UP001056120"/>
    </source>
</evidence>
<evidence type="ECO:0000313" key="1">
    <source>
        <dbReference type="EMBL" id="KAI3784124.1"/>
    </source>
</evidence>
<protein>
    <submittedName>
        <fullName evidence="1">Uncharacterized protein</fullName>
    </submittedName>
</protein>
<reference evidence="2" key="1">
    <citation type="journal article" date="2022" name="Mol. Ecol. Resour.">
        <title>The genomes of chicory, endive, great burdock and yacon provide insights into Asteraceae palaeo-polyploidization history and plant inulin production.</title>
        <authorList>
            <person name="Fan W."/>
            <person name="Wang S."/>
            <person name="Wang H."/>
            <person name="Wang A."/>
            <person name="Jiang F."/>
            <person name="Liu H."/>
            <person name="Zhao H."/>
            <person name="Xu D."/>
            <person name="Zhang Y."/>
        </authorList>
    </citation>
    <scope>NUCLEOTIDE SEQUENCE [LARGE SCALE GENOMIC DNA]</scope>
    <source>
        <strain evidence="2">cv. Yunnan</strain>
    </source>
</reference>
<name>A0ACB9GKU0_9ASTR</name>
<organism evidence="1 2">
    <name type="scientific">Smallanthus sonchifolius</name>
    <dbReference type="NCBI Taxonomy" id="185202"/>
    <lineage>
        <taxon>Eukaryota</taxon>
        <taxon>Viridiplantae</taxon>
        <taxon>Streptophyta</taxon>
        <taxon>Embryophyta</taxon>
        <taxon>Tracheophyta</taxon>
        <taxon>Spermatophyta</taxon>
        <taxon>Magnoliopsida</taxon>
        <taxon>eudicotyledons</taxon>
        <taxon>Gunneridae</taxon>
        <taxon>Pentapetalae</taxon>
        <taxon>asterids</taxon>
        <taxon>campanulids</taxon>
        <taxon>Asterales</taxon>
        <taxon>Asteraceae</taxon>
        <taxon>Asteroideae</taxon>
        <taxon>Heliantheae alliance</taxon>
        <taxon>Millerieae</taxon>
        <taxon>Smallanthus</taxon>
    </lineage>
</organism>
<gene>
    <name evidence="1" type="ORF">L1987_43217</name>
</gene>
<keyword evidence="2" id="KW-1185">Reference proteome</keyword>
<dbReference type="Proteomes" id="UP001056120">
    <property type="component" value="Linkage Group LG14"/>
</dbReference>
<reference evidence="1 2" key="2">
    <citation type="journal article" date="2022" name="Mol. Ecol. Resour.">
        <title>The genomes of chicory, endive, great burdock and yacon provide insights into Asteraceae paleo-polyploidization history and plant inulin production.</title>
        <authorList>
            <person name="Fan W."/>
            <person name="Wang S."/>
            <person name="Wang H."/>
            <person name="Wang A."/>
            <person name="Jiang F."/>
            <person name="Liu H."/>
            <person name="Zhao H."/>
            <person name="Xu D."/>
            <person name="Zhang Y."/>
        </authorList>
    </citation>
    <scope>NUCLEOTIDE SEQUENCE [LARGE SCALE GENOMIC DNA]</scope>
    <source>
        <strain evidence="2">cv. Yunnan</strain>
        <tissue evidence="1">Leaves</tissue>
    </source>
</reference>
<sequence length="293" mass="32423">MKTSLPVKPLAIRIENIQTHLHLADTKAKYSFPDSDVEKTFRDMGYGGNPKLIEGEMPNFSKTGKKLSSASHSLRVFNKMKAHSPTFHGRFVALFSTMMPNPVQRGDMPAQPSGHDPTPSTSIKYSVSNSSSIDLTPSPSQDFSLPNLLRNKGPHNRHWSQHLADQSKGKRHMTDAPSKRDVSLGTGDSPNHIGKKLPSNPTKSQKRKRSDTSISSSQDEDIPPKPTSKGDDLTEESKSSVWKLPSDSEHELFEGQRPKVEDDDVEETSLATTSKLESSKKSLQLEPAKTREL</sequence>
<dbReference type="EMBL" id="CM042031">
    <property type="protein sequence ID" value="KAI3784124.1"/>
    <property type="molecule type" value="Genomic_DNA"/>
</dbReference>
<proteinExistence type="predicted"/>